<dbReference type="SUPFAM" id="SSF103657">
    <property type="entry name" value="BAR/IMD domain-like"/>
    <property type="match status" value="1"/>
</dbReference>
<dbReference type="EMBL" id="KN846952">
    <property type="protein sequence ID" value="KIV82797.1"/>
    <property type="molecule type" value="Genomic_DNA"/>
</dbReference>
<dbReference type="InterPro" id="IPR027267">
    <property type="entry name" value="AH/BAR_dom_sf"/>
</dbReference>
<feature type="region of interest" description="Disordered" evidence="2">
    <location>
        <begin position="260"/>
        <end position="365"/>
    </location>
</feature>
<evidence type="ECO:0000256" key="1">
    <source>
        <dbReference type="SAM" id="Coils"/>
    </source>
</evidence>
<feature type="region of interest" description="Disordered" evidence="2">
    <location>
        <begin position="197"/>
        <end position="245"/>
    </location>
</feature>
<gene>
    <name evidence="3" type="ORF">PV11_04876</name>
</gene>
<name>A0A0D1YIT7_9EURO</name>
<dbReference type="Proteomes" id="UP000053599">
    <property type="component" value="Unassembled WGS sequence"/>
</dbReference>
<feature type="compositionally biased region" description="Pro residues" evidence="2">
    <location>
        <begin position="303"/>
        <end position="317"/>
    </location>
</feature>
<feature type="compositionally biased region" description="Basic and acidic residues" evidence="2">
    <location>
        <begin position="266"/>
        <end position="285"/>
    </location>
</feature>
<proteinExistence type="predicted"/>
<evidence type="ECO:0000256" key="2">
    <source>
        <dbReference type="SAM" id="MobiDB-lite"/>
    </source>
</evidence>
<dbReference type="OrthoDB" id="10255512at2759"/>
<dbReference type="AlphaFoldDB" id="A0A0D1YIT7"/>
<protein>
    <submittedName>
        <fullName evidence="3">Uncharacterized protein</fullName>
    </submittedName>
</protein>
<feature type="coiled-coil region" evidence="1">
    <location>
        <begin position="132"/>
        <end position="191"/>
    </location>
</feature>
<feature type="compositionally biased region" description="Basic residues" evidence="2">
    <location>
        <begin position="331"/>
        <end position="343"/>
    </location>
</feature>
<feature type="compositionally biased region" description="Low complexity" evidence="2">
    <location>
        <begin position="286"/>
        <end position="301"/>
    </location>
</feature>
<organism evidence="3 4">
    <name type="scientific">Exophiala sideris</name>
    <dbReference type="NCBI Taxonomy" id="1016849"/>
    <lineage>
        <taxon>Eukaryota</taxon>
        <taxon>Fungi</taxon>
        <taxon>Dikarya</taxon>
        <taxon>Ascomycota</taxon>
        <taxon>Pezizomycotina</taxon>
        <taxon>Eurotiomycetes</taxon>
        <taxon>Chaetothyriomycetidae</taxon>
        <taxon>Chaetothyriales</taxon>
        <taxon>Herpotrichiellaceae</taxon>
        <taxon>Exophiala</taxon>
    </lineage>
</organism>
<feature type="coiled-coil region" evidence="1">
    <location>
        <begin position="24"/>
        <end position="82"/>
    </location>
</feature>
<dbReference type="HOGENOM" id="CLU_758709_0_0_1"/>
<sequence length="365" mass="42109">MVTRRDFQTESQPQRYTVECRDVIRALRRSLQNEKSGYDELLDEYNLLRARLEATHRLEDDYSHLEARHERLLRRYDSLVDKHDRMVQKYESMGQDYDSLVQKYDRKVQKYESMGQDYDSLVQKYDRKVQKNDNLNKVYESLVQQHNRLVQENDRLDHSLQLLTTVMPGRLKQLEEERDNALARASAAEAYQAELLRDRSHPPSDKSTHLAGQNTTTDFREDPSDRCFFQPSRAASHHDPSVRNSETALNQSLSTMQLNDNNLKSRAVENSECPDRPLKDSRRASDTTSPTADSAAASAAPVEVPPRLSPAQPPMRPASPKARNNFSYQGRRGRRHGHGRGQRGGRTQNPAEVVRGHRPPWGQLH</sequence>
<evidence type="ECO:0000313" key="3">
    <source>
        <dbReference type="EMBL" id="KIV82797.1"/>
    </source>
</evidence>
<accession>A0A0D1YIT7</accession>
<feature type="compositionally biased region" description="Basic and acidic residues" evidence="2">
    <location>
        <begin position="197"/>
        <end position="208"/>
    </location>
</feature>
<evidence type="ECO:0000313" key="4">
    <source>
        <dbReference type="Proteomes" id="UP000053599"/>
    </source>
</evidence>
<reference evidence="3 4" key="1">
    <citation type="submission" date="2015-01" db="EMBL/GenBank/DDBJ databases">
        <title>The Genome Sequence of Exophiala sideris CBS121828.</title>
        <authorList>
            <consortium name="The Broad Institute Genomics Platform"/>
            <person name="Cuomo C."/>
            <person name="de Hoog S."/>
            <person name="Gorbushina A."/>
            <person name="Stielow B."/>
            <person name="Teixiera M."/>
            <person name="Abouelleil A."/>
            <person name="Chapman S.B."/>
            <person name="Priest M."/>
            <person name="Young S.K."/>
            <person name="Wortman J."/>
            <person name="Nusbaum C."/>
            <person name="Birren B."/>
        </authorList>
    </citation>
    <scope>NUCLEOTIDE SEQUENCE [LARGE SCALE GENOMIC DNA]</scope>
    <source>
        <strain evidence="3 4">CBS 121828</strain>
    </source>
</reference>
<keyword evidence="1" id="KW-0175">Coiled coil</keyword>